<dbReference type="SUPFAM" id="SSF50630">
    <property type="entry name" value="Acid proteases"/>
    <property type="match status" value="1"/>
</dbReference>
<dbReference type="InterPro" id="IPR001461">
    <property type="entry name" value="Aspartic_peptidase_A1"/>
</dbReference>
<dbReference type="PROSITE" id="PS00141">
    <property type="entry name" value="ASP_PROTEASE"/>
    <property type="match status" value="2"/>
</dbReference>
<accession>A0A8H7U379</accession>
<sequence length="419" mass="43924">MSPIMLASLAFGLFAASAATATPLVVRDKAPITIPFTRRFNFTGESTLAEMDRIRAQSFMCGCGRGNGCNYVSEQSAAATIFDTDATNGAVDYTISTGIGSPPTYYTLIVDTGSSNTWVGADQAYVQTRTSEATGETVSVTYGSGSFEGNEYTDTVTLASGFAIAGQSIGVATTSDGFDGVDGILGLGPEDLTCGTLSNEDECIATVTQNAYSQGLVSAQEIGISFEPTTSLSDANGELTFGGTDSNKYTGTITYTAVTTTEPASYYVGIEESITYGSDTAIMSSSAGIADTGTTLILLPSSAYAKYAKATGATYDDDTGLLRLTTTQYDKLESLYFTIGGVSYELTANAQIWPRSLNTAIGGTSDYVYLIVNDLGSSAETGLQFINGMTFLERFYFVYNSGTNEVGFATTSYTDATTN</sequence>
<feature type="chain" id="PRO_5034917669" description="Peptidase A1 domain-containing protein" evidence="5">
    <location>
        <begin position="22"/>
        <end position="419"/>
    </location>
</feature>
<evidence type="ECO:0000256" key="4">
    <source>
        <dbReference type="RuleBase" id="RU000454"/>
    </source>
</evidence>
<feature type="domain" description="Peptidase A1" evidence="6">
    <location>
        <begin position="93"/>
        <end position="409"/>
    </location>
</feature>
<dbReference type="PANTHER" id="PTHR47966">
    <property type="entry name" value="BETA-SITE APP-CLEAVING ENZYME, ISOFORM A-RELATED"/>
    <property type="match status" value="1"/>
</dbReference>
<evidence type="ECO:0000256" key="5">
    <source>
        <dbReference type="SAM" id="SignalP"/>
    </source>
</evidence>
<dbReference type="CDD" id="cd05471">
    <property type="entry name" value="pepsin_like"/>
    <property type="match status" value="1"/>
</dbReference>
<feature type="active site" evidence="3">
    <location>
        <position position="111"/>
    </location>
</feature>
<evidence type="ECO:0000313" key="8">
    <source>
        <dbReference type="Proteomes" id="UP000639403"/>
    </source>
</evidence>
<protein>
    <recommendedName>
        <fullName evidence="6">Peptidase A1 domain-containing protein</fullName>
    </recommendedName>
</protein>
<reference evidence="7" key="2">
    <citation type="journal article" name="Front. Microbiol.">
        <title>Degradative Capacity of Two Strains of Rhodonia placenta: From Phenotype to Genotype.</title>
        <authorList>
            <person name="Kolle M."/>
            <person name="Horta M.A.C."/>
            <person name="Nowrousian M."/>
            <person name="Ohm R.A."/>
            <person name="Benz J.P."/>
            <person name="Pilgard A."/>
        </authorList>
    </citation>
    <scope>NUCLEOTIDE SEQUENCE</scope>
    <source>
        <strain evidence="7">FPRL280</strain>
    </source>
</reference>
<evidence type="ECO:0000256" key="1">
    <source>
        <dbReference type="ARBA" id="ARBA00007447"/>
    </source>
</evidence>
<name>A0A8H7U379_9APHY</name>
<keyword evidence="4" id="KW-0378">Hydrolase</keyword>
<dbReference type="GO" id="GO:0006508">
    <property type="term" value="P:proteolysis"/>
    <property type="evidence" value="ECO:0007669"/>
    <property type="project" value="UniProtKB-KW"/>
</dbReference>
<dbReference type="EMBL" id="JADOXO010000049">
    <property type="protein sequence ID" value="KAF9816987.1"/>
    <property type="molecule type" value="Genomic_DNA"/>
</dbReference>
<comment type="similarity">
    <text evidence="1 4">Belongs to the peptidase A1 family.</text>
</comment>
<evidence type="ECO:0000256" key="2">
    <source>
        <dbReference type="ARBA" id="ARBA00022750"/>
    </source>
</evidence>
<keyword evidence="2 4" id="KW-0064">Aspartyl protease</keyword>
<evidence type="ECO:0000256" key="3">
    <source>
        <dbReference type="PIRSR" id="PIRSR601461-1"/>
    </source>
</evidence>
<evidence type="ECO:0000313" key="7">
    <source>
        <dbReference type="EMBL" id="KAF9816987.1"/>
    </source>
</evidence>
<dbReference type="Gene3D" id="2.40.70.10">
    <property type="entry name" value="Acid Proteases"/>
    <property type="match status" value="2"/>
</dbReference>
<feature type="signal peptide" evidence="5">
    <location>
        <begin position="1"/>
        <end position="21"/>
    </location>
</feature>
<reference evidence="7" key="1">
    <citation type="submission" date="2020-11" db="EMBL/GenBank/DDBJ databases">
        <authorList>
            <person name="Koelle M."/>
            <person name="Horta M.A.C."/>
            <person name="Nowrousian M."/>
            <person name="Ohm R.A."/>
            <person name="Benz P."/>
            <person name="Pilgard A."/>
        </authorList>
    </citation>
    <scope>NUCLEOTIDE SEQUENCE</scope>
    <source>
        <strain evidence="7">FPRL280</strain>
    </source>
</reference>
<dbReference type="InterPro" id="IPR033121">
    <property type="entry name" value="PEPTIDASE_A1"/>
</dbReference>
<dbReference type="Proteomes" id="UP000639403">
    <property type="component" value="Unassembled WGS sequence"/>
</dbReference>
<dbReference type="AlphaFoldDB" id="A0A8H7U379"/>
<organism evidence="7 8">
    <name type="scientific">Rhodonia placenta</name>
    <dbReference type="NCBI Taxonomy" id="104341"/>
    <lineage>
        <taxon>Eukaryota</taxon>
        <taxon>Fungi</taxon>
        <taxon>Dikarya</taxon>
        <taxon>Basidiomycota</taxon>
        <taxon>Agaricomycotina</taxon>
        <taxon>Agaricomycetes</taxon>
        <taxon>Polyporales</taxon>
        <taxon>Adustoporiaceae</taxon>
        <taxon>Rhodonia</taxon>
    </lineage>
</organism>
<comment type="caution">
    <text evidence="7">The sequence shown here is derived from an EMBL/GenBank/DDBJ whole genome shotgun (WGS) entry which is preliminary data.</text>
</comment>
<proteinExistence type="inferred from homology"/>
<dbReference type="InterPro" id="IPR001969">
    <property type="entry name" value="Aspartic_peptidase_AS"/>
</dbReference>
<dbReference type="PANTHER" id="PTHR47966:SF51">
    <property type="entry name" value="BETA-SITE APP-CLEAVING ENZYME, ISOFORM A-RELATED"/>
    <property type="match status" value="1"/>
</dbReference>
<dbReference type="InterPro" id="IPR021109">
    <property type="entry name" value="Peptidase_aspartic_dom_sf"/>
</dbReference>
<gene>
    <name evidence="7" type="ORF">IEO21_03752</name>
</gene>
<keyword evidence="5" id="KW-0732">Signal</keyword>
<dbReference type="PROSITE" id="PS51767">
    <property type="entry name" value="PEPTIDASE_A1"/>
    <property type="match status" value="1"/>
</dbReference>
<dbReference type="Pfam" id="PF00026">
    <property type="entry name" value="Asp"/>
    <property type="match status" value="1"/>
</dbReference>
<feature type="active site" evidence="3">
    <location>
        <position position="291"/>
    </location>
</feature>
<dbReference type="GO" id="GO:0004190">
    <property type="term" value="F:aspartic-type endopeptidase activity"/>
    <property type="evidence" value="ECO:0007669"/>
    <property type="project" value="UniProtKB-KW"/>
</dbReference>
<dbReference type="PRINTS" id="PR00792">
    <property type="entry name" value="PEPSIN"/>
</dbReference>
<keyword evidence="4" id="KW-0645">Protease</keyword>
<evidence type="ECO:0000259" key="6">
    <source>
        <dbReference type="PROSITE" id="PS51767"/>
    </source>
</evidence>
<dbReference type="InterPro" id="IPR034164">
    <property type="entry name" value="Pepsin-like_dom"/>
</dbReference>